<evidence type="ECO:0000313" key="3">
    <source>
        <dbReference type="Proteomes" id="UP000267268"/>
    </source>
</evidence>
<feature type="region of interest" description="Disordered" evidence="1">
    <location>
        <begin position="85"/>
        <end position="107"/>
    </location>
</feature>
<name>A0A3Q9FLW7_9BACT</name>
<evidence type="ECO:0000256" key="1">
    <source>
        <dbReference type="SAM" id="MobiDB-lite"/>
    </source>
</evidence>
<proteinExistence type="predicted"/>
<sequence>MDQEEKKPENQINIELTDDVAEGTYANLAMIAHSNSEFVIDFIRMMPGLPKAKVKSRIILTPEHAKRLYMALQDNLKKYEGQFGPIGKTEEAPKFPMNFGMTNTDPQ</sequence>
<dbReference type="RefSeq" id="WP_126612324.1">
    <property type="nucleotide sequence ID" value="NZ_CP034562.1"/>
</dbReference>
<protein>
    <submittedName>
        <fullName evidence="2">DUF3467 domain-containing protein</fullName>
    </submittedName>
</protein>
<dbReference type="AlphaFoldDB" id="A0A3Q9FLW7"/>
<dbReference type="Pfam" id="PF11950">
    <property type="entry name" value="DUF3467"/>
    <property type="match status" value="1"/>
</dbReference>
<dbReference type="InterPro" id="IPR021857">
    <property type="entry name" value="DUF3467"/>
</dbReference>
<dbReference type="KEGG" id="fll:EI427_05135"/>
<organism evidence="2 3">
    <name type="scientific">Flammeovirga pectinis</name>
    <dbReference type="NCBI Taxonomy" id="2494373"/>
    <lineage>
        <taxon>Bacteria</taxon>
        <taxon>Pseudomonadati</taxon>
        <taxon>Bacteroidota</taxon>
        <taxon>Cytophagia</taxon>
        <taxon>Cytophagales</taxon>
        <taxon>Flammeovirgaceae</taxon>
        <taxon>Flammeovirga</taxon>
    </lineage>
</organism>
<reference evidence="2 3" key="1">
    <citation type="submission" date="2018-12" db="EMBL/GenBank/DDBJ databases">
        <title>Flammeovirga pectinis sp. nov., isolated from the gut of the Korean scallop, Patinopecten yessoensis.</title>
        <authorList>
            <person name="Bae J.-W."/>
            <person name="Jeong Y.-S."/>
            <person name="Kang W."/>
        </authorList>
    </citation>
    <scope>NUCLEOTIDE SEQUENCE [LARGE SCALE GENOMIC DNA]</scope>
    <source>
        <strain evidence="2 3">L12M1</strain>
    </source>
</reference>
<gene>
    <name evidence="2" type="ORF">EI427_05135</name>
</gene>
<dbReference type="OrthoDB" id="9813817at2"/>
<keyword evidence="3" id="KW-1185">Reference proteome</keyword>
<dbReference type="EMBL" id="CP034562">
    <property type="protein sequence ID" value="AZQ61636.1"/>
    <property type="molecule type" value="Genomic_DNA"/>
</dbReference>
<accession>A0A3Q9FLW7</accession>
<dbReference type="Proteomes" id="UP000267268">
    <property type="component" value="Chromosome 1"/>
</dbReference>
<evidence type="ECO:0000313" key="2">
    <source>
        <dbReference type="EMBL" id="AZQ61636.1"/>
    </source>
</evidence>